<dbReference type="AlphaFoldDB" id="A0ABD2QDK7"/>
<sequence length="149" mass="15967">MRSTVAFLCCMVLIGSICVPESEGFVELAGCLKTLVTRMYQCVKKCHTVHRCPLPEIKKVESDQKDNAAKRLLKSIARKFKECACGKCALCAGKCLVTVGLGDESCGLVSVINDIAQLFGAAPPISGDKKGMAKTIIDVIMNSLKVLEA</sequence>
<proteinExistence type="predicted"/>
<keyword evidence="3" id="KW-1185">Reference proteome</keyword>
<feature type="signal peptide" evidence="1">
    <location>
        <begin position="1"/>
        <end position="24"/>
    </location>
</feature>
<gene>
    <name evidence="2" type="ORF">Ciccas_003712</name>
</gene>
<organism evidence="2 3">
    <name type="scientific">Cichlidogyrus casuarinus</name>
    <dbReference type="NCBI Taxonomy" id="1844966"/>
    <lineage>
        <taxon>Eukaryota</taxon>
        <taxon>Metazoa</taxon>
        <taxon>Spiralia</taxon>
        <taxon>Lophotrochozoa</taxon>
        <taxon>Platyhelminthes</taxon>
        <taxon>Monogenea</taxon>
        <taxon>Monopisthocotylea</taxon>
        <taxon>Dactylogyridea</taxon>
        <taxon>Ancyrocephalidae</taxon>
        <taxon>Cichlidogyrus</taxon>
    </lineage>
</organism>
<reference evidence="2 3" key="1">
    <citation type="submission" date="2024-11" db="EMBL/GenBank/DDBJ databases">
        <title>Adaptive evolution of stress response genes in parasites aligns with host niche diversity.</title>
        <authorList>
            <person name="Hahn C."/>
            <person name="Resl P."/>
        </authorList>
    </citation>
    <scope>NUCLEOTIDE SEQUENCE [LARGE SCALE GENOMIC DNA]</scope>
    <source>
        <strain evidence="2">EGGRZ-B1_66</strain>
        <tissue evidence="2">Body</tissue>
    </source>
</reference>
<name>A0ABD2QDK7_9PLAT</name>
<dbReference type="Proteomes" id="UP001626550">
    <property type="component" value="Unassembled WGS sequence"/>
</dbReference>
<dbReference type="EMBL" id="JBJKFK010000353">
    <property type="protein sequence ID" value="KAL3317624.1"/>
    <property type="molecule type" value="Genomic_DNA"/>
</dbReference>
<evidence type="ECO:0000313" key="2">
    <source>
        <dbReference type="EMBL" id="KAL3317624.1"/>
    </source>
</evidence>
<protein>
    <submittedName>
        <fullName evidence="2">Uncharacterized protein</fullName>
    </submittedName>
</protein>
<accession>A0ABD2QDK7</accession>
<feature type="chain" id="PRO_5044823826" evidence="1">
    <location>
        <begin position="25"/>
        <end position="149"/>
    </location>
</feature>
<evidence type="ECO:0000313" key="3">
    <source>
        <dbReference type="Proteomes" id="UP001626550"/>
    </source>
</evidence>
<keyword evidence="1" id="KW-0732">Signal</keyword>
<evidence type="ECO:0000256" key="1">
    <source>
        <dbReference type="SAM" id="SignalP"/>
    </source>
</evidence>
<comment type="caution">
    <text evidence="2">The sequence shown here is derived from an EMBL/GenBank/DDBJ whole genome shotgun (WGS) entry which is preliminary data.</text>
</comment>